<evidence type="ECO:0000256" key="7">
    <source>
        <dbReference type="ARBA" id="ARBA00022840"/>
    </source>
</evidence>
<dbReference type="PANTHER" id="PTHR12604">
    <property type="entry name" value="KU AUTOANTIGEN DNA HELICASE"/>
    <property type="match status" value="1"/>
</dbReference>
<keyword evidence="6" id="KW-0347">Helicase</keyword>
<dbReference type="Pfam" id="PF03730">
    <property type="entry name" value="Ku_C"/>
    <property type="match status" value="1"/>
</dbReference>
<dbReference type="Gene3D" id="1.10.1600.10">
    <property type="match status" value="1"/>
</dbReference>
<name>A0A922CJ00_MANSE</name>
<evidence type="ECO:0000256" key="5">
    <source>
        <dbReference type="ARBA" id="ARBA00022801"/>
    </source>
</evidence>
<dbReference type="InterPro" id="IPR036494">
    <property type="entry name" value="Ku_C_sf"/>
</dbReference>
<evidence type="ECO:0000313" key="14">
    <source>
        <dbReference type="Proteomes" id="UP000791440"/>
    </source>
</evidence>
<evidence type="ECO:0000256" key="4">
    <source>
        <dbReference type="ARBA" id="ARBA00022763"/>
    </source>
</evidence>
<dbReference type="InterPro" id="IPR036465">
    <property type="entry name" value="vWFA_dom_sf"/>
</dbReference>
<evidence type="ECO:0000259" key="12">
    <source>
        <dbReference type="SMART" id="SM00559"/>
    </source>
</evidence>
<keyword evidence="8" id="KW-0238">DNA-binding</keyword>
<dbReference type="GO" id="GO:0000723">
    <property type="term" value="P:telomere maintenance"/>
    <property type="evidence" value="ECO:0007669"/>
    <property type="project" value="InterPro"/>
</dbReference>
<organism evidence="13 14">
    <name type="scientific">Manduca sexta</name>
    <name type="common">Tobacco hawkmoth</name>
    <name type="synonym">Tobacco hornworm</name>
    <dbReference type="NCBI Taxonomy" id="7130"/>
    <lineage>
        <taxon>Eukaryota</taxon>
        <taxon>Metazoa</taxon>
        <taxon>Ecdysozoa</taxon>
        <taxon>Arthropoda</taxon>
        <taxon>Hexapoda</taxon>
        <taxon>Insecta</taxon>
        <taxon>Pterygota</taxon>
        <taxon>Neoptera</taxon>
        <taxon>Endopterygota</taxon>
        <taxon>Lepidoptera</taxon>
        <taxon>Glossata</taxon>
        <taxon>Ditrysia</taxon>
        <taxon>Bombycoidea</taxon>
        <taxon>Sphingidae</taxon>
        <taxon>Sphinginae</taxon>
        <taxon>Sphingini</taxon>
        <taxon>Manduca</taxon>
    </lineage>
</organism>
<evidence type="ECO:0000256" key="9">
    <source>
        <dbReference type="ARBA" id="ARBA00023172"/>
    </source>
</evidence>
<dbReference type="GO" id="GO:0003690">
    <property type="term" value="F:double-stranded DNA binding"/>
    <property type="evidence" value="ECO:0007669"/>
    <property type="project" value="TreeGrafter"/>
</dbReference>
<reference evidence="13" key="1">
    <citation type="journal article" date="2016" name="Insect Biochem. Mol. Biol.">
        <title>Multifaceted biological insights from a draft genome sequence of the tobacco hornworm moth, Manduca sexta.</title>
        <authorList>
            <person name="Kanost M.R."/>
            <person name="Arrese E.L."/>
            <person name="Cao X."/>
            <person name="Chen Y.R."/>
            <person name="Chellapilla S."/>
            <person name="Goldsmith M.R."/>
            <person name="Grosse-Wilde E."/>
            <person name="Heckel D.G."/>
            <person name="Herndon N."/>
            <person name="Jiang H."/>
            <person name="Papanicolaou A."/>
            <person name="Qu J."/>
            <person name="Soulages J.L."/>
            <person name="Vogel H."/>
            <person name="Walters J."/>
            <person name="Waterhouse R.M."/>
            <person name="Ahn S.J."/>
            <person name="Almeida F.C."/>
            <person name="An C."/>
            <person name="Aqrawi P."/>
            <person name="Bretschneider A."/>
            <person name="Bryant W.B."/>
            <person name="Bucks S."/>
            <person name="Chao H."/>
            <person name="Chevignon G."/>
            <person name="Christen J.M."/>
            <person name="Clarke D.F."/>
            <person name="Dittmer N.T."/>
            <person name="Ferguson L.C.F."/>
            <person name="Garavelou S."/>
            <person name="Gordon K.H.J."/>
            <person name="Gunaratna R.T."/>
            <person name="Han Y."/>
            <person name="Hauser F."/>
            <person name="He Y."/>
            <person name="Heidel-Fischer H."/>
            <person name="Hirsh A."/>
            <person name="Hu Y."/>
            <person name="Jiang H."/>
            <person name="Kalra D."/>
            <person name="Klinner C."/>
            <person name="Konig C."/>
            <person name="Kovar C."/>
            <person name="Kroll A.R."/>
            <person name="Kuwar S.S."/>
            <person name="Lee S.L."/>
            <person name="Lehman R."/>
            <person name="Li K."/>
            <person name="Li Z."/>
            <person name="Liang H."/>
            <person name="Lovelace S."/>
            <person name="Lu Z."/>
            <person name="Mansfield J.H."/>
            <person name="McCulloch K.J."/>
            <person name="Mathew T."/>
            <person name="Morton B."/>
            <person name="Muzny D.M."/>
            <person name="Neunemann D."/>
            <person name="Ongeri F."/>
            <person name="Pauchet Y."/>
            <person name="Pu L.L."/>
            <person name="Pyrousis I."/>
            <person name="Rao X.J."/>
            <person name="Redding A."/>
            <person name="Roesel C."/>
            <person name="Sanchez-Gracia A."/>
            <person name="Schaack S."/>
            <person name="Shukla A."/>
            <person name="Tetreau G."/>
            <person name="Wang Y."/>
            <person name="Xiong G.H."/>
            <person name="Traut W."/>
            <person name="Walsh T.K."/>
            <person name="Worley K.C."/>
            <person name="Wu D."/>
            <person name="Wu W."/>
            <person name="Wu Y.Q."/>
            <person name="Zhang X."/>
            <person name="Zou Z."/>
            <person name="Zucker H."/>
            <person name="Briscoe A.D."/>
            <person name="Burmester T."/>
            <person name="Clem R.J."/>
            <person name="Feyereisen R."/>
            <person name="Grimmelikhuijzen C.J.P."/>
            <person name="Hamodrakas S.J."/>
            <person name="Hansson B.S."/>
            <person name="Huguet E."/>
            <person name="Jermiin L.S."/>
            <person name="Lan Q."/>
            <person name="Lehman H.K."/>
            <person name="Lorenzen M."/>
            <person name="Merzendorfer H."/>
            <person name="Michalopoulos I."/>
            <person name="Morton D.B."/>
            <person name="Muthukrishnan S."/>
            <person name="Oakeshott J.G."/>
            <person name="Palmer W."/>
            <person name="Park Y."/>
            <person name="Passarelli A.L."/>
            <person name="Rozas J."/>
            <person name="Schwartz L.M."/>
            <person name="Smith W."/>
            <person name="Southgate A."/>
            <person name="Vilcinskas A."/>
            <person name="Vogt R."/>
            <person name="Wang P."/>
            <person name="Werren J."/>
            <person name="Yu X.Q."/>
            <person name="Zhou J.J."/>
            <person name="Brown S.J."/>
            <person name="Scherer S.E."/>
            <person name="Richards S."/>
            <person name="Blissard G.W."/>
        </authorList>
    </citation>
    <scope>NUCLEOTIDE SEQUENCE</scope>
</reference>
<dbReference type="InterPro" id="IPR016194">
    <property type="entry name" value="SPOC-like_C_dom_sf"/>
</dbReference>
<dbReference type="SUPFAM" id="SSF100939">
    <property type="entry name" value="SPOC domain-like"/>
    <property type="match status" value="1"/>
</dbReference>
<evidence type="ECO:0000256" key="8">
    <source>
        <dbReference type="ARBA" id="ARBA00023125"/>
    </source>
</evidence>
<dbReference type="Gene3D" id="3.40.50.410">
    <property type="entry name" value="von Willebrand factor, type A domain"/>
    <property type="match status" value="1"/>
</dbReference>
<dbReference type="EMBL" id="JH668347">
    <property type="protein sequence ID" value="KAG6447679.1"/>
    <property type="molecule type" value="Genomic_DNA"/>
</dbReference>
<evidence type="ECO:0000313" key="13">
    <source>
        <dbReference type="EMBL" id="KAG6447679.1"/>
    </source>
</evidence>
<keyword evidence="4" id="KW-0227">DNA damage</keyword>
<keyword evidence="11" id="KW-0539">Nucleus</keyword>
<dbReference type="Proteomes" id="UP000791440">
    <property type="component" value="Unassembled WGS sequence"/>
</dbReference>
<dbReference type="GO" id="GO:0003678">
    <property type="term" value="F:DNA helicase activity"/>
    <property type="evidence" value="ECO:0007669"/>
    <property type="project" value="InterPro"/>
</dbReference>
<dbReference type="GO" id="GO:0042162">
    <property type="term" value="F:telomeric DNA binding"/>
    <property type="evidence" value="ECO:0007669"/>
    <property type="project" value="InterPro"/>
</dbReference>
<proteinExistence type="inferred from homology"/>
<keyword evidence="10" id="KW-0234">DNA repair</keyword>
<evidence type="ECO:0000256" key="1">
    <source>
        <dbReference type="ARBA" id="ARBA00004123"/>
    </source>
</evidence>
<evidence type="ECO:0000256" key="10">
    <source>
        <dbReference type="ARBA" id="ARBA00023204"/>
    </source>
</evidence>
<dbReference type="CDD" id="cd00873">
    <property type="entry name" value="KU80"/>
    <property type="match status" value="1"/>
</dbReference>
<dbReference type="Gene3D" id="2.40.290.10">
    <property type="match status" value="1"/>
</dbReference>
<reference evidence="13" key="2">
    <citation type="submission" date="2020-12" db="EMBL/GenBank/DDBJ databases">
        <authorList>
            <person name="Kanost M."/>
        </authorList>
    </citation>
    <scope>NUCLEOTIDE SEQUENCE</scope>
</reference>
<dbReference type="GO" id="GO:0006303">
    <property type="term" value="P:double-strand break repair via nonhomologous end joining"/>
    <property type="evidence" value="ECO:0007669"/>
    <property type="project" value="InterPro"/>
</dbReference>
<evidence type="ECO:0000256" key="3">
    <source>
        <dbReference type="ARBA" id="ARBA00022741"/>
    </source>
</evidence>
<keyword evidence="7" id="KW-0067">ATP-binding</keyword>
<dbReference type="GO" id="GO:0016787">
    <property type="term" value="F:hydrolase activity"/>
    <property type="evidence" value="ECO:0007669"/>
    <property type="project" value="UniProtKB-KW"/>
</dbReference>
<comment type="subcellular location">
    <subcellularLocation>
        <location evidence="1">Nucleus</location>
    </subcellularLocation>
</comment>
<dbReference type="FunFam" id="1.10.1600.10:FF:000002">
    <property type="entry name" value="X-ray repair cross-complementing protein 5"/>
    <property type="match status" value="1"/>
</dbReference>
<dbReference type="InterPro" id="IPR006164">
    <property type="entry name" value="DNA_bd_Ku70/Ku80"/>
</dbReference>
<protein>
    <recommendedName>
        <fullName evidence="12">Ku domain-containing protein</fullName>
    </recommendedName>
</protein>
<dbReference type="InterPro" id="IPR014893">
    <property type="entry name" value="Ku_PK_bind"/>
</dbReference>
<dbReference type="PANTHER" id="PTHR12604:SF4">
    <property type="entry name" value="X-RAY REPAIR CROSS-COMPLEMENTING PROTEIN 5"/>
    <property type="match status" value="1"/>
</dbReference>
<keyword evidence="9" id="KW-0233">DNA recombination</keyword>
<accession>A0A922CJ00</accession>
<dbReference type="SMART" id="SM00559">
    <property type="entry name" value="Ku78"/>
    <property type="match status" value="1"/>
</dbReference>
<dbReference type="GO" id="GO:0006310">
    <property type="term" value="P:DNA recombination"/>
    <property type="evidence" value="ECO:0007669"/>
    <property type="project" value="UniProtKB-KW"/>
</dbReference>
<dbReference type="SUPFAM" id="SSF101420">
    <property type="entry name" value="C-terminal domain of Ku80"/>
    <property type="match status" value="1"/>
</dbReference>
<sequence>MKQLMSFVFFNFQASNKSGDWVEALAVAVDHVVEVKDFNFTNIKIILLTNFMKPTRSKKNIQMILDGIKDEKKIEVDVIGPDLYDTTNNSPDLEWAREFVKETNGVAETIESTMNFLLFHKKKTTKPQPWNVDLTIGPYIKIPVTAYIRLNDDKIVEKWTKTIKDPVTSKSSSTTAVVRDKGYYDAEKQAKVDESEVTKAHEFGGQTVPSSESDKFLQYQPGDKSLSLYGFTNANNIHWQHFDGKGLHYVFERKGDKKAQLAIKCLIEILHENKLVGVVRKVHNNNNAPKMFALMPVIDTNNYMCLSMVSLCYKEAIKYMPFPPTNIRKYSCTKDQVDAFKYLIRTMDLTNSYDDTFDDAEAFPAGETVSPSAQYLLDCIAYRALNPEKPLPQPRDEIMDLFKIPPMVEKRCQDAQEKIKKLFPLKKVEEKPKRRTKRLLYLNTSNDPSTIGKPHDNTNNSGPKIALPKADDSDYTIGTINPVRDFSALLGKGKSLVDLAPDMTEVIESLLYYNLDGVYTKAITTMTHFRGECVKTDPSIYNNWLLKFKVDLSNRNRGDLLTLIKEKGVDFILKSENNLSTFEKTDSHEESQLYEMDTVPESTEVAIKPEVYDMFDDI</sequence>
<comment type="similarity">
    <text evidence="2">Belongs to the ku80 family.</text>
</comment>
<dbReference type="GO" id="GO:0043564">
    <property type="term" value="C:Ku70:Ku80 complex"/>
    <property type="evidence" value="ECO:0007669"/>
    <property type="project" value="InterPro"/>
</dbReference>
<dbReference type="Pfam" id="PF08785">
    <property type="entry name" value="Ku_PK_bind"/>
    <property type="match status" value="1"/>
</dbReference>
<dbReference type="GO" id="GO:0003684">
    <property type="term" value="F:damaged DNA binding"/>
    <property type="evidence" value="ECO:0007669"/>
    <property type="project" value="InterPro"/>
</dbReference>
<keyword evidence="3" id="KW-0547">Nucleotide-binding</keyword>
<evidence type="ECO:0000256" key="6">
    <source>
        <dbReference type="ARBA" id="ARBA00022806"/>
    </source>
</evidence>
<keyword evidence="14" id="KW-1185">Reference proteome</keyword>
<feature type="domain" description="Ku" evidence="12">
    <location>
        <begin position="189"/>
        <end position="328"/>
    </location>
</feature>
<gene>
    <name evidence="13" type="ORF">O3G_MSEX005086</name>
</gene>
<evidence type="ECO:0000256" key="2">
    <source>
        <dbReference type="ARBA" id="ARBA00007726"/>
    </source>
</evidence>
<comment type="caution">
    <text evidence="13">The sequence shown here is derived from an EMBL/GenBank/DDBJ whole genome shotgun (WGS) entry which is preliminary data.</text>
</comment>
<evidence type="ECO:0000256" key="11">
    <source>
        <dbReference type="ARBA" id="ARBA00023242"/>
    </source>
</evidence>
<dbReference type="InterPro" id="IPR024193">
    <property type="entry name" value="Ku80"/>
</dbReference>
<dbReference type="Gene3D" id="1.25.40.240">
    <property type="entry name" value="Ku, C-terminal domain"/>
    <property type="match status" value="1"/>
</dbReference>
<dbReference type="AlphaFoldDB" id="A0A922CJ00"/>
<dbReference type="InterPro" id="IPR005160">
    <property type="entry name" value="Ku_C"/>
</dbReference>
<dbReference type="Pfam" id="PF02735">
    <property type="entry name" value="Ku"/>
    <property type="match status" value="1"/>
</dbReference>
<keyword evidence="5" id="KW-0378">Hydrolase</keyword>
<dbReference type="GO" id="GO:0005524">
    <property type="term" value="F:ATP binding"/>
    <property type="evidence" value="ECO:0007669"/>
    <property type="project" value="UniProtKB-KW"/>
</dbReference>